<protein>
    <submittedName>
        <fullName evidence="1">Uncharacterized protein</fullName>
    </submittedName>
</protein>
<evidence type="ECO:0000313" key="1">
    <source>
        <dbReference type="EMBL" id="KEQ62616.1"/>
    </source>
</evidence>
<organism evidence="1 2">
    <name type="scientific">Aureobasidium melanogenum (strain CBS 110374)</name>
    <name type="common">Aureobasidium pullulans var. melanogenum</name>
    <dbReference type="NCBI Taxonomy" id="1043003"/>
    <lineage>
        <taxon>Eukaryota</taxon>
        <taxon>Fungi</taxon>
        <taxon>Dikarya</taxon>
        <taxon>Ascomycota</taxon>
        <taxon>Pezizomycotina</taxon>
        <taxon>Dothideomycetes</taxon>
        <taxon>Dothideomycetidae</taxon>
        <taxon>Dothideales</taxon>
        <taxon>Saccotheciaceae</taxon>
        <taxon>Aureobasidium</taxon>
    </lineage>
</organism>
<dbReference type="RefSeq" id="XP_040879639.1">
    <property type="nucleotide sequence ID" value="XM_041028192.1"/>
</dbReference>
<keyword evidence="2" id="KW-1185">Reference proteome</keyword>
<sequence length="163" mass="18141">MATFFYSITKAFTALAISEGSAQSTNIGPSINPNFPDYSTSTYDLQGRDLCFHPEPTGPMRPNFIPDGPSTEMIGRFYPFGTSAPVYALDEVRKLENTGYLRSQVTVGRWRAMCDVCFEDVAEGFWEKTCQIDMRAKQTTSAVRFLGRCNKCGRSFSEVVPGI</sequence>
<dbReference type="HOGENOM" id="CLU_124521_0_0_1"/>
<accession>A0A074WJR2</accession>
<gene>
    <name evidence="1" type="ORF">M437DRAFT_84937</name>
</gene>
<dbReference type="AlphaFoldDB" id="A0A074WJR2"/>
<reference evidence="1 2" key="1">
    <citation type="journal article" date="2014" name="BMC Genomics">
        <title>Genome sequencing of four Aureobasidium pullulans varieties: biotechnological potential, stress tolerance, and description of new species.</title>
        <authorList>
            <person name="Gostin Ar C."/>
            <person name="Ohm R.A."/>
            <person name="Kogej T."/>
            <person name="Sonjak S."/>
            <person name="Turk M."/>
            <person name="Zajc J."/>
            <person name="Zalar P."/>
            <person name="Grube M."/>
            <person name="Sun H."/>
            <person name="Han J."/>
            <person name="Sharma A."/>
            <person name="Chiniquy J."/>
            <person name="Ngan C.Y."/>
            <person name="Lipzen A."/>
            <person name="Barry K."/>
            <person name="Grigoriev I.V."/>
            <person name="Gunde-Cimerman N."/>
        </authorList>
    </citation>
    <scope>NUCLEOTIDE SEQUENCE [LARGE SCALE GENOMIC DNA]</scope>
    <source>
        <strain evidence="1 2">CBS 110374</strain>
    </source>
</reference>
<evidence type="ECO:0000313" key="2">
    <source>
        <dbReference type="Proteomes" id="UP000030672"/>
    </source>
</evidence>
<name>A0A074WJR2_AURM1</name>
<dbReference type="GeneID" id="63921565"/>
<proteinExistence type="predicted"/>
<dbReference type="EMBL" id="KL584834">
    <property type="protein sequence ID" value="KEQ62616.1"/>
    <property type="molecule type" value="Genomic_DNA"/>
</dbReference>
<dbReference type="Proteomes" id="UP000030672">
    <property type="component" value="Unassembled WGS sequence"/>
</dbReference>